<evidence type="ECO:0000313" key="2">
    <source>
        <dbReference type="Proteomes" id="UP000280792"/>
    </source>
</evidence>
<dbReference type="Proteomes" id="UP000280792">
    <property type="component" value="Unassembled WGS sequence"/>
</dbReference>
<proteinExistence type="predicted"/>
<gene>
    <name evidence="1" type="ORF">D0544_04210</name>
</gene>
<sequence>MTIQQLHNGAGRFLIDAINIRTHPHGYIAEVVINSVPHPLNRQDSGHPLVFASIHDIKSRLGDTHAIEVNLITDNGISQV</sequence>
<dbReference type="RefSeq" id="WP_125014747.1">
    <property type="nucleotide sequence ID" value="NZ_QWEZ01000001.1"/>
</dbReference>
<protein>
    <submittedName>
        <fullName evidence="1">Uncharacterized protein</fullName>
    </submittedName>
</protein>
<reference evidence="1 2" key="2">
    <citation type="submission" date="2018-12" db="EMBL/GenBank/DDBJ databases">
        <title>Simiduia agarivorans gen. nov., sp. nov., a marine, agarolytic bacterium isolated from shallow coastal water from Keelung, Taiwan.</title>
        <authorList>
            <person name="Shieh W.Y."/>
        </authorList>
    </citation>
    <scope>NUCLEOTIDE SEQUENCE [LARGE SCALE GENOMIC DNA]</scope>
    <source>
        <strain evidence="1 2">GTF-13</strain>
    </source>
</reference>
<accession>A0A3P3VS35</accession>
<dbReference type="AlphaFoldDB" id="A0A3P3VS35"/>
<organism evidence="1 2">
    <name type="scientific">Aestuariirhabdus litorea</name>
    <dbReference type="NCBI Taxonomy" id="2528527"/>
    <lineage>
        <taxon>Bacteria</taxon>
        <taxon>Pseudomonadati</taxon>
        <taxon>Pseudomonadota</taxon>
        <taxon>Gammaproteobacteria</taxon>
        <taxon>Oceanospirillales</taxon>
        <taxon>Aestuariirhabdaceae</taxon>
        <taxon>Aestuariirhabdus</taxon>
    </lineage>
</organism>
<keyword evidence="2" id="KW-1185">Reference proteome</keyword>
<dbReference type="EMBL" id="QWEZ01000001">
    <property type="protein sequence ID" value="RRJ84319.1"/>
    <property type="molecule type" value="Genomic_DNA"/>
</dbReference>
<comment type="caution">
    <text evidence="1">The sequence shown here is derived from an EMBL/GenBank/DDBJ whole genome shotgun (WGS) entry which is preliminary data.</text>
</comment>
<name>A0A3P3VS35_9GAMM</name>
<evidence type="ECO:0000313" key="1">
    <source>
        <dbReference type="EMBL" id="RRJ84319.1"/>
    </source>
</evidence>
<reference evidence="1 2" key="1">
    <citation type="submission" date="2018-08" db="EMBL/GenBank/DDBJ databases">
        <authorList>
            <person name="Khan S.A."/>
        </authorList>
    </citation>
    <scope>NUCLEOTIDE SEQUENCE [LARGE SCALE GENOMIC DNA]</scope>
    <source>
        <strain evidence="1 2">GTF-13</strain>
    </source>
</reference>